<dbReference type="GO" id="GO:0006400">
    <property type="term" value="P:tRNA modification"/>
    <property type="evidence" value="ECO:0007669"/>
    <property type="project" value="UniProtKB-UniRule"/>
</dbReference>
<dbReference type="GO" id="GO:0005524">
    <property type="term" value="F:ATP binding"/>
    <property type="evidence" value="ECO:0007669"/>
    <property type="project" value="UniProtKB-KW"/>
</dbReference>
<dbReference type="GO" id="GO:0032267">
    <property type="term" value="F:tRNA(Ile)-lysidine synthase activity"/>
    <property type="evidence" value="ECO:0007669"/>
    <property type="project" value="UniProtKB-EC"/>
</dbReference>
<dbReference type="NCBIfam" id="TIGR02432">
    <property type="entry name" value="lysidine_TilS_N"/>
    <property type="match status" value="1"/>
</dbReference>
<keyword evidence="1 7" id="KW-0963">Cytoplasm</keyword>
<dbReference type="EMBL" id="CP045725">
    <property type="protein sequence ID" value="QGF23929.1"/>
    <property type="molecule type" value="Genomic_DNA"/>
</dbReference>
<evidence type="ECO:0000259" key="9">
    <source>
        <dbReference type="Pfam" id="PF09179"/>
    </source>
</evidence>
<dbReference type="HAMAP" id="MF_01161">
    <property type="entry name" value="tRNA_Ile_lys_synt"/>
    <property type="match status" value="1"/>
</dbReference>
<protein>
    <recommendedName>
        <fullName evidence="7">tRNA(Ile)-lysidine synthase</fullName>
        <ecNumber evidence="7">6.3.4.19</ecNumber>
    </recommendedName>
    <alternativeName>
        <fullName evidence="7">tRNA(Ile)-2-lysyl-cytidine synthase</fullName>
    </alternativeName>
    <alternativeName>
        <fullName evidence="7">tRNA(Ile)-lysidine synthetase</fullName>
    </alternativeName>
</protein>
<organism evidence="10 11">
    <name type="scientific">Raineyella fluvialis</name>
    <dbReference type="NCBI Taxonomy" id="2662261"/>
    <lineage>
        <taxon>Bacteria</taxon>
        <taxon>Bacillati</taxon>
        <taxon>Actinomycetota</taxon>
        <taxon>Actinomycetes</taxon>
        <taxon>Propionibacteriales</taxon>
        <taxon>Propionibacteriaceae</taxon>
        <taxon>Raineyella</taxon>
    </lineage>
</organism>
<evidence type="ECO:0000313" key="10">
    <source>
        <dbReference type="EMBL" id="QGF23929.1"/>
    </source>
</evidence>
<evidence type="ECO:0000256" key="6">
    <source>
        <dbReference type="ARBA" id="ARBA00048539"/>
    </source>
</evidence>
<proteinExistence type="inferred from homology"/>
<comment type="similarity">
    <text evidence="7">Belongs to the tRNA(Ile)-lysidine synthase family.</text>
</comment>
<dbReference type="KEGG" id="rain:Rai3103_09835"/>
<keyword evidence="4" id="KW-0547">Nucleotide-binding</keyword>
<reference evidence="10 11" key="1">
    <citation type="submission" date="2019-10" db="EMBL/GenBank/DDBJ databases">
        <title>Genomic analysis of Raineyella sp. CBA3103.</title>
        <authorList>
            <person name="Roh S.W."/>
        </authorList>
    </citation>
    <scope>NUCLEOTIDE SEQUENCE [LARGE SCALE GENOMIC DNA]</scope>
    <source>
        <strain evidence="10 11">CBA3103</strain>
    </source>
</reference>
<keyword evidence="5" id="KW-0067">ATP-binding</keyword>
<evidence type="ECO:0000256" key="1">
    <source>
        <dbReference type="ARBA" id="ARBA00022490"/>
    </source>
</evidence>
<dbReference type="Pfam" id="PF01171">
    <property type="entry name" value="ATP_bind_3"/>
    <property type="match status" value="1"/>
</dbReference>
<comment type="caution">
    <text evidence="7">Lacks conserved residue(s) required for the propagation of feature annotation.</text>
</comment>
<dbReference type="GO" id="GO:0005737">
    <property type="term" value="C:cytoplasm"/>
    <property type="evidence" value="ECO:0007669"/>
    <property type="project" value="UniProtKB-SubCell"/>
</dbReference>
<accession>A0A5Q2FAV4</accession>
<dbReference type="Gene3D" id="3.40.50.620">
    <property type="entry name" value="HUPs"/>
    <property type="match status" value="1"/>
</dbReference>
<dbReference type="EC" id="6.3.4.19" evidence="7"/>
<dbReference type="PANTHER" id="PTHR43033">
    <property type="entry name" value="TRNA(ILE)-LYSIDINE SYNTHASE-RELATED"/>
    <property type="match status" value="1"/>
</dbReference>
<dbReference type="Pfam" id="PF09179">
    <property type="entry name" value="TilS"/>
    <property type="match status" value="1"/>
</dbReference>
<dbReference type="InterPro" id="IPR012795">
    <property type="entry name" value="tRNA_Ile_lys_synt_N"/>
</dbReference>
<name>A0A5Q2FAV4_9ACTN</name>
<feature type="domain" description="tRNA(Ile)-lysidine/2-thiocytidine synthase N-terminal" evidence="8">
    <location>
        <begin position="9"/>
        <end position="173"/>
    </location>
</feature>
<dbReference type="SUPFAM" id="SSF82829">
    <property type="entry name" value="MesJ substrate recognition domain-like"/>
    <property type="match status" value="1"/>
</dbReference>
<evidence type="ECO:0000313" key="11">
    <source>
        <dbReference type="Proteomes" id="UP000386847"/>
    </source>
</evidence>
<dbReference type="RefSeq" id="WP_153572459.1">
    <property type="nucleotide sequence ID" value="NZ_CP045725.1"/>
</dbReference>
<dbReference type="SUPFAM" id="SSF52402">
    <property type="entry name" value="Adenine nucleotide alpha hydrolases-like"/>
    <property type="match status" value="1"/>
</dbReference>
<comment type="catalytic activity">
    <reaction evidence="6 7">
        <text>cytidine(34) in tRNA(Ile2) + L-lysine + ATP = lysidine(34) in tRNA(Ile2) + AMP + diphosphate + H(+)</text>
        <dbReference type="Rhea" id="RHEA:43744"/>
        <dbReference type="Rhea" id="RHEA-COMP:10625"/>
        <dbReference type="Rhea" id="RHEA-COMP:10670"/>
        <dbReference type="ChEBI" id="CHEBI:15378"/>
        <dbReference type="ChEBI" id="CHEBI:30616"/>
        <dbReference type="ChEBI" id="CHEBI:32551"/>
        <dbReference type="ChEBI" id="CHEBI:33019"/>
        <dbReference type="ChEBI" id="CHEBI:82748"/>
        <dbReference type="ChEBI" id="CHEBI:83665"/>
        <dbReference type="ChEBI" id="CHEBI:456215"/>
        <dbReference type="EC" id="6.3.4.19"/>
    </reaction>
</comment>
<dbReference type="PANTHER" id="PTHR43033:SF1">
    <property type="entry name" value="TRNA(ILE)-LYSIDINE SYNTHASE-RELATED"/>
    <property type="match status" value="1"/>
</dbReference>
<comment type="function">
    <text evidence="7">Ligates lysine onto the cytidine present at position 34 of the AUA codon-specific tRNA(Ile) that contains the anticodon CAU, in an ATP-dependent manner. Cytidine is converted to lysidine, thus changing the amino acid specificity of the tRNA from methionine to isoleucine.</text>
</comment>
<dbReference type="Proteomes" id="UP000386847">
    <property type="component" value="Chromosome"/>
</dbReference>
<evidence type="ECO:0000256" key="7">
    <source>
        <dbReference type="HAMAP-Rule" id="MF_01161"/>
    </source>
</evidence>
<keyword evidence="2 7" id="KW-0436">Ligase</keyword>
<evidence type="ECO:0000256" key="4">
    <source>
        <dbReference type="ARBA" id="ARBA00022741"/>
    </source>
</evidence>
<evidence type="ECO:0000256" key="5">
    <source>
        <dbReference type="ARBA" id="ARBA00022840"/>
    </source>
</evidence>
<dbReference type="InterPro" id="IPR015262">
    <property type="entry name" value="tRNA_Ile_lys_synt_subst-bd"/>
</dbReference>
<evidence type="ECO:0000259" key="8">
    <source>
        <dbReference type="Pfam" id="PF01171"/>
    </source>
</evidence>
<sequence>MALAVGAYEACRRAGALDRLGAVVVDHALQEGSGTVARAVRDRLTGMGYPAGSVQLRGVVVEADQVRTDGLEAAARNARYAAFCEALVASGAGEVLLGHTRDDQAETVLLGLVRGSGARSLAGIAPRRGPYVRPLLDLTRATLRECCRENDLAWWEDPFNADERFARVRIRHRVLPVLEDAFGGDGSVAAALARTAALARVDADFLDALAEAAEEDVVVGAGELDCAELAFLPEALRSRVVRRWLVRAGAVEPGAVHVGAVCRLVTHWHGQKGVDVPGVHVVRRAGNLSAESAAPGDGPAADV</sequence>
<evidence type="ECO:0000256" key="2">
    <source>
        <dbReference type="ARBA" id="ARBA00022598"/>
    </source>
</evidence>
<gene>
    <name evidence="7 10" type="primary">tilS</name>
    <name evidence="10" type="ORF">Rai3103_09835</name>
</gene>
<dbReference type="InterPro" id="IPR012094">
    <property type="entry name" value="tRNA_Ile_lys_synt"/>
</dbReference>
<comment type="subcellular location">
    <subcellularLocation>
        <location evidence="7">Cytoplasm</location>
    </subcellularLocation>
</comment>
<dbReference type="CDD" id="cd01992">
    <property type="entry name" value="TilS_N"/>
    <property type="match status" value="1"/>
</dbReference>
<feature type="domain" description="tRNA(Ile)-lysidine synthase substrate-binding" evidence="9">
    <location>
        <begin position="224"/>
        <end position="288"/>
    </location>
</feature>
<dbReference type="AlphaFoldDB" id="A0A5Q2FAV4"/>
<keyword evidence="3 7" id="KW-0819">tRNA processing</keyword>
<dbReference type="InterPro" id="IPR011063">
    <property type="entry name" value="TilS/TtcA_N"/>
</dbReference>
<dbReference type="Gene3D" id="1.20.59.20">
    <property type="match status" value="1"/>
</dbReference>
<dbReference type="InterPro" id="IPR014729">
    <property type="entry name" value="Rossmann-like_a/b/a_fold"/>
</dbReference>
<evidence type="ECO:0000256" key="3">
    <source>
        <dbReference type="ARBA" id="ARBA00022694"/>
    </source>
</evidence>
<keyword evidence="11" id="KW-1185">Reference proteome</keyword>